<reference evidence="1" key="1">
    <citation type="journal article" date="2023" name="GigaByte">
        <title>Genome assembly of the bearded iris, Iris pallida Lam.</title>
        <authorList>
            <person name="Bruccoleri R.E."/>
            <person name="Oakeley E.J."/>
            <person name="Faust A.M.E."/>
            <person name="Altorfer M."/>
            <person name="Dessus-Babus S."/>
            <person name="Burckhardt D."/>
            <person name="Oertli M."/>
            <person name="Naumann U."/>
            <person name="Petersen F."/>
            <person name="Wong J."/>
        </authorList>
    </citation>
    <scope>NUCLEOTIDE SEQUENCE</scope>
    <source>
        <strain evidence="1">GSM-AAB239-AS_SAM_17_03QT</strain>
    </source>
</reference>
<proteinExistence type="predicted"/>
<dbReference type="AlphaFoldDB" id="A0AAX6FU18"/>
<reference evidence="1" key="2">
    <citation type="submission" date="2023-04" db="EMBL/GenBank/DDBJ databases">
        <authorList>
            <person name="Bruccoleri R.E."/>
            <person name="Oakeley E.J."/>
            <person name="Faust A.-M."/>
            <person name="Dessus-Babus S."/>
            <person name="Altorfer M."/>
            <person name="Burckhardt D."/>
            <person name="Oertli M."/>
            <person name="Naumann U."/>
            <person name="Petersen F."/>
            <person name="Wong J."/>
        </authorList>
    </citation>
    <scope>NUCLEOTIDE SEQUENCE</scope>
    <source>
        <strain evidence="1">GSM-AAB239-AS_SAM_17_03QT</strain>
        <tissue evidence="1">Leaf</tissue>
    </source>
</reference>
<accession>A0AAX6FU18</accession>
<sequence>MRLRRRGGAARGELDTAAVIDVVRGWRRTVSSLLSWCRWSAEWHLAVTDDVDGEDLVELRSVAVVCGERDVFWQQVSLYALAEASQAQGRKGYCW</sequence>
<name>A0AAX6FU18_IRIPA</name>
<dbReference type="EMBL" id="JANAVB010026196">
    <property type="protein sequence ID" value="KAJ6819471.1"/>
    <property type="molecule type" value="Genomic_DNA"/>
</dbReference>
<keyword evidence="3" id="KW-1185">Reference proteome</keyword>
<gene>
    <name evidence="2" type="ORF">M6B38_323945</name>
    <name evidence="1" type="ORF">M6B38_402320</name>
</gene>
<protein>
    <submittedName>
        <fullName evidence="1">Pollen-specific leucine-rich repeat extensin-like protein 3</fullName>
    </submittedName>
</protein>
<comment type="caution">
    <text evidence="1">The sequence shown here is derived from an EMBL/GenBank/DDBJ whole genome shotgun (WGS) entry which is preliminary data.</text>
</comment>
<dbReference type="EMBL" id="JANAVB010011495">
    <property type="protein sequence ID" value="KAJ6837070.1"/>
    <property type="molecule type" value="Genomic_DNA"/>
</dbReference>
<organism evidence="1 3">
    <name type="scientific">Iris pallida</name>
    <name type="common">Sweet iris</name>
    <dbReference type="NCBI Taxonomy" id="29817"/>
    <lineage>
        <taxon>Eukaryota</taxon>
        <taxon>Viridiplantae</taxon>
        <taxon>Streptophyta</taxon>
        <taxon>Embryophyta</taxon>
        <taxon>Tracheophyta</taxon>
        <taxon>Spermatophyta</taxon>
        <taxon>Magnoliopsida</taxon>
        <taxon>Liliopsida</taxon>
        <taxon>Asparagales</taxon>
        <taxon>Iridaceae</taxon>
        <taxon>Iridoideae</taxon>
        <taxon>Irideae</taxon>
        <taxon>Iris</taxon>
    </lineage>
</organism>
<evidence type="ECO:0000313" key="1">
    <source>
        <dbReference type="EMBL" id="KAJ6819471.1"/>
    </source>
</evidence>
<dbReference type="Proteomes" id="UP001140949">
    <property type="component" value="Unassembled WGS sequence"/>
</dbReference>
<evidence type="ECO:0000313" key="3">
    <source>
        <dbReference type="Proteomes" id="UP001140949"/>
    </source>
</evidence>
<evidence type="ECO:0000313" key="2">
    <source>
        <dbReference type="EMBL" id="KAJ6837070.1"/>
    </source>
</evidence>